<comment type="caution">
    <text evidence="3">The sequence shown here is derived from an EMBL/GenBank/DDBJ whole genome shotgun (WGS) entry which is preliminary data.</text>
</comment>
<feature type="chain" id="PRO_5037363713" evidence="2">
    <location>
        <begin position="23"/>
        <end position="105"/>
    </location>
</feature>
<feature type="signal peptide" evidence="2">
    <location>
        <begin position="1"/>
        <end position="22"/>
    </location>
</feature>
<dbReference type="EMBL" id="BMED01000001">
    <property type="protein sequence ID" value="GGC58665.1"/>
    <property type="molecule type" value="Genomic_DNA"/>
</dbReference>
<name>A0A916U473_9BURK</name>
<keyword evidence="4" id="KW-1185">Reference proteome</keyword>
<dbReference type="RefSeq" id="WP_188564131.1">
    <property type="nucleotide sequence ID" value="NZ_BMED01000001.1"/>
</dbReference>
<proteinExistence type="predicted"/>
<reference evidence="3" key="1">
    <citation type="journal article" date="2014" name="Int. J. Syst. Evol. Microbiol.">
        <title>Complete genome sequence of Corynebacterium casei LMG S-19264T (=DSM 44701T), isolated from a smear-ripened cheese.</title>
        <authorList>
            <consortium name="US DOE Joint Genome Institute (JGI-PGF)"/>
            <person name="Walter F."/>
            <person name="Albersmeier A."/>
            <person name="Kalinowski J."/>
            <person name="Ruckert C."/>
        </authorList>
    </citation>
    <scope>NUCLEOTIDE SEQUENCE</scope>
    <source>
        <strain evidence="3">CGMCC 1.10998</strain>
    </source>
</reference>
<sequence length="105" mass="10936">MLKKSALLGIALSTMMVGSALALTMPEKTTQLDSRKALSAAAASASASAVAQPVYLDRTGVDRASIHLQILQQTTTHFAETCPDKKNSADEMSGGRAVMKPASQS</sequence>
<accession>A0A916U473</accession>
<evidence type="ECO:0000256" key="2">
    <source>
        <dbReference type="SAM" id="SignalP"/>
    </source>
</evidence>
<feature type="region of interest" description="Disordered" evidence="1">
    <location>
        <begin position="81"/>
        <end position="105"/>
    </location>
</feature>
<organism evidence="3 4">
    <name type="scientific">Undibacterium terreum</name>
    <dbReference type="NCBI Taxonomy" id="1224302"/>
    <lineage>
        <taxon>Bacteria</taxon>
        <taxon>Pseudomonadati</taxon>
        <taxon>Pseudomonadota</taxon>
        <taxon>Betaproteobacteria</taxon>
        <taxon>Burkholderiales</taxon>
        <taxon>Oxalobacteraceae</taxon>
        <taxon>Undibacterium</taxon>
    </lineage>
</organism>
<keyword evidence="2" id="KW-0732">Signal</keyword>
<dbReference type="Proteomes" id="UP000637423">
    <property type="component" value="Unassembled WGS sequence"/>
</dbReference>
<evidence type="ECO:0000313" key="3">
    <source>
        <dbReference type="EMBL" id="GGC58665.1"/>
    </source>
</evidence>
<protein>
    <submittedName>
        <fullName evidence="3">Uncharacterized protein</fullName>
    </submittedName>
</protein>
<reference evidence="3" key="2">
    <citation type="submission" date="2020-09" db="EMBL/GenBank/DDBJ databases">
        <authorList>
            <person name="Sun Q."/>
            <person name="Zhou Y."/>
        </authorList>
    </citation>
    <scope>NUCLEOTIDE SEQUENCE</scope>
    <source>
        <strain evidence="3">CGMCC 1.10998</strain>
    </source>
</reference>
<evidence type="ECO:0000313" key="4">
    <source>
        <dbReference type="Proteomes" id="UP000637423"/>
    </source>
</evidence>
<gene>
    <name evidence="3" type="ORF">GCM10011396_01960</name>
</gene>
<evidence type="ECO:0000256" key="1">
    <source>
        <dbReference type="SAM" id="MobiDB-lite"/>
    </source>
</evidence>
<dbReference type="AlphaFoldDB" id="A0A916U473"/>